<dbReference type="SUPFAM" id="SSF54277">
    <property type="entry name" value="CAD &amp; PB1 domains"/>
    <property type="match status" value="1"/>
</dbReference>
<dbReference type="CDD" id="cd05992">
    <property type="entry name" value="PB1"/>
    <property type="match status" value="1"/>
</dbReference>
<dbReference type="EMBL" id="CCKQ01018725">
    <property type="protein sequence ID" value="CDW90709.1"/>
    <property type="molecule type" value="Genomic_DNA"/>
</dbReference>
<sequence>MENQTNQSSQSQQYVKLEYNDDISRIDKVDSIEELYQNIQKRYEELKNLNKSQLILHYYDRDNDDITIDNNMDLAEAYSQLPQNRILKILIKKNEKLSTHRQSKSIGSVEDNNIFNRSLNQSSNNIKYCGDNTINESNKKKSHNSDTIQDKPSDLSQQRQTNKLIDTQEFESEQVQEQMKQLRRIIKDELYVFAQENIQIIIQEKIKLMFQNNNNHNQPIDKHQLNQLPKHNKQGSQSQIIQQPMLQSKAQSKKKEQKLLFTEIGRTLVRPVTEGDYFQIYWELKNENTFDWNHKHLQLIQQEPIAVYLQYTIKPSEFLSNQVGTLEVEIQAPDKAGNYKFNFQLFDSLLKMDSDKHLQLILTVSTNFNPPSEEEKIKLQTIRSILPANDRKNDKIISLLRKNKQNVNQTIEELLLHKDLDVD</sequence>
<protein>
    <submittedName>
        <fullName evidence="3">Pb1 domain containing protein</fullName>
    </submittedName>
</protein>
<dbReference type="InterPro" id="IPR053793">
    <property type="entry name" value="PB1-like"/>
</dbReference>
<dbReference type="AlphaFoldDB" id="A0A078B8H5"/>
<keyword evidence="4" id="KW-1185">Reference proteome</keyword>
<dbReference type="InParanoid" id="A0A078B8H5"/>
<evidence type="ECO:0000313" key="3">
    <source>
        <dbReference type="EMBL" id="CDW90709.1"/>
    </source>
</evidence>
<accession>A0A078B8H5</accession>
<proteinExistence type="predicted"/>
<evidence type="ECO:0000313" key="4">
    <source>
        <dbReference type="Proteomes" id="UP000039865"/>
    </source>
</evidence>
<evidence type="ECO:0000259" key="2">
    <source>
        <dbReference type="PROSITE" id="PS51745"/>
    </source>
</evidence>
<dbReference type="Proteomes" id="UP000039865">
    <property type="component" value="Unassembled WGS sequence"/>
</dbReference>
<dbReference type="Gene3D" id="2.60.40.10">
    <property type="entry name" value="Immunoglobulins"/>
    <property type="match status" value="1"/>
</dbReference>
<dbReference type="PROSITE" id="PS51745">
    <property type="entry name" value="PB1"/>
    <property type="match status" value="1"/>
</dbReference>
<dbReference type="Pfam" id="PF00564">
    <property type="entry name" value="PB1"/>
    <property type="match status" value="1"/>
</dbReference>
<feature type="domain" description="PB1" evidence="2">
    <location>
        <begin position="12"/>
        <end position="94"/>
    </location>
</feature>
<gene>
    <name evidence="3" type="primary">Contig16952.g18054</name>
    <name evidence="3" type="ORF">STYLEM_19855</name>
</gene>
<evidence type="ECO:0000256" key="1">
    <source>
        <dbReference type="SAM" id="MobiDB-lite"/>
    </source>
</evidence>
<feature type="region of interest" description="Disordered" evidence="1">
    <location>
        <begin position="126"/>
        <end position="160"/>
    </location>
</feature>
<dbReference type="InterPro" id="IPR013783">
    <property type="entry name" value="Ig-like_fold"/>
</dbReference>
<dbReference type="InterPro" id="IPR000270">
    <property type="entry name" value="PB1_dom"/>
</dbReference>
<name>A0A078B8H5_STYLE</name>
<dbReference type="Gene3D" id="3.10.20.90">
    <property type="entry name" value="Phosphatidylinositol 3-kinase Catalytic Subunit, Chain A, domain 1"/>
    <property type="match status" value="1"/>
</dbReference>
<reference evidence="3 4" key="1">
    <citation type="submission" date="2014-06" db="EMBL/GenBank/DDBJ databases">
        <authorList>
            <person name="Swart Estienne"/>
        </authorList>
    </citation>
    <scope>NUCLEOTIDE SEQUENCE [LARGE SCALE GENOMIC DNA]</scope>
    <source>
        <strain evidence="3 4">130c</strain>
    </source>
</reference>
<organism evidence="3 4">
    <name type="scientific">Stylonychia lemnae</name>
    <name type="common">Ciliate</name>
    <dbReference type="NCBI Taxonomy" id="5949"/>
    <lineage>
        <taxon>Eukaryota</taxon>
        <taxon>Sar</taxon>
        <taxon>Alveolata</taxon>
        <taxon>Ciliophora</taxon>
        <taxon>Intramacronucleata</taxon>
        <taxon>Spirotrichea</taxon>
        <taxon>Stichotrichia</taxon>
        <taxon>Sporadotrichida</taxon>
        <taxon>Oxytrichidae</taxon>
        <taxon>Stylonychinae</taxon>
        <taxon>Stylonychia</taxon>
    </lineage>
</organism>
<feature type="compositionally biased region" description="Polar residues" evidence="1">
    <location>
        <begin position="126"/>
        <end position="136"/>
    </location>
</feature>